<accession>A0A399T1F1</accession>
<dbReference type="AlphaFoldDB" id="A0A399T1F1"/>
<sequence length="242" mass="27487">MKALLKACGSISKVEMLSPLKSHILANTCVAEASLPYAHYYGQLPLKNAQPNSIFLLVKKFYFLEEILALSLSVEKCLLDKINFASAILDFNGKQIPAVRIKFFPDYDQLQSLQSCLQKEGMEFLTGTDISGNVHARIHKLFVLEEVEPGFYFDQQETNKGYFLHHHRIPVQEFETVLTTIRNNSSCKLFDAVQGKFILDGVVKEFVRVFAEGINLDLMKCIQEQFTKLAEVHKNKKMSAAF</sequence>
<name>A0A399T1F1_9BACT</name>
<dbReference type="EMBL" id="QWGR01000006">
    <property type="protein sequence ID" value="RIJ47961.1"/>
    <property type="molecule type" value="Genomic_DNA"/>
</dbReference>
<gene>
    <name evidence="1" type="ORF">D1614_12620</name>
</gene>
<comment type="caution">
    <text evidence="1">The sequence shown here is derived from an EMBL/GenBank/DDBJ whole genome shotgun (WGS) entry which is preliminary data.</text>
</comment>
<evidence type="ECO:0000313" key="2">
    <source>
        <dbReference type="Proteomes" id="UP000265926"/>
    </source>
</evidence>
<keyword evidence="2" id="KW-1185">Reference proteome</keyword>
<reference evidence="1 2" key="1">
    <citation type="submission" date="2018-08" db="EMBL/GenBank/DDBJ databases">
        <title>Pallidiluteibacterium maritimus gen. nov., sp. nov., isolated from coastal sediment.</title>
        <authorList>
            <person name="Zhou L.Y."/>
        </authorList>
    </citation>
    <scope>NUCLEOTIDE SEQUENCE [LARGE SCALE GENOMIC DNA]</scope>
    <source>
        <strain evidence="1 2">XSD2</strain>
    </source>
</reference>
<protein>
    <submittedName>
        <fullName evidence="1">Uncharacterized protein</fullName>
    </submittedName>
</protein>
<dbReference type="Proteomes" id="UP000265926">
    <property type="component" value="Unassembled WGS sequence"/>
</dbReference>
<dbReference type="RefSeq" id="WP_119438307.1">
    <property type="nucleotide sequence ID" value="NZ_QWGR01000006.1"/>
</dbReference>
<proteinExistence type="predicted"/>
<evidence type="ECO:0000313" key="1">
    <source>
        <dbReference type="EMBL" id="RIJ47961.1"/>
    </source>
</evidence>
<organism evidence="1 2">
    <name type="scientific">Maribellus luteus</name>
    <dbReference type="NCBI Taxonomy" id="2305463"/>
    <lineage>
        <taxon>Bacteria</taxon>
        <taxon>Pseudomonadati</taxon>
        <taxon>Bacteroidota</taxon>
        <taxon>Bacteroidia</taxon>
        <taxon>Marinilabiliales</taxon>
        <taxon>Prolixibacteraceae</taxon>
        <taxon>Maribellus</taxon>
    </lineage>
</organism>
<dbReference type="OrthoDB" id="1117347at2"/>